<protein>
    <recommendedName>
        <fullName evidence="3 7">beta-glucosidase</fullName>
        <ecNumber evidence="3 7">3.2.1.21</ecNumber>
    </recommendedName>
</protein>
<keyword evidence="5 7" id="KW-0119">Carbohydrate metabolism</keyword>
<dbReference type="EC" id="3.2.1.21" evidence="3 7"/>
<name>A0A1Y2B4K3_9TREE</name>
<dbReference type="PRINTS" id="PR00133">
    <property type="entry name" value="GLHYDRLASE3"/>
</dbReference>
<organism evidence="9 10">
    <name type="scientific">Naematelia encephala</name>
    <dbReference type="NCBI Taxonomy" id="71784"/>
    <lineage>
        <taxon>Eukaryota</taxon>
        <taxon>Fungi</taxon>
        <taxon>Dikarya</taxon>
        <taxon>Basidiomycota</taxon>
        <taxon>Agaricomycotina</taxon>
        <taxon>Tremellomycetes</taxon>
        <taxon>Tremellales</taxon>
        <taxon>Naemateliaceae</taxon>
        <taxon>Naematelia</taxon>
    </lineage>
</organism>
<dbReference type="Pfam" id="PF00933">
    <property type="entry name" value="Glyco_hydro_3"/>
    <property type="match status" value="1"/>
</dbReference>
<dbReference type="Gene3D" id="2.60.120.260">
    <property type="entry name" value="Galactose-binding domain-like"/>
    <property type="match status" value="1"/>
</dbReference>
<keyword evidence="4 7" id="KW-0378">Hydrolase</keyword>
<dbReference type="PROSITE" id="PS00775">
    <property type="entry name" value="GLYCOSYL_HYDROL_F3"/>
    <property type="match status" value="1"/>
</dbReference>
<evidence type="ECO:0000256" key="7">
    <source>
        <dbReference type="RuleBase" id="RU361161"/>
    </source>
</evidence>
<dbReference type="AlphaFoldDB" id="A0A1Y2B4K3"/>
<dbReference type="InterPro" id="IPR036962">
    <property type="entry name" value="Glyco_hydro_3_N_sf"/>
</dbReference>
<proteinExistence type="inferred from homology"/>
<dbReference type="PROSITE" id="PS51820">
    <property type="entry name" value="PA14"/>
    <property type="match status" value="1"/>
</dbReference>
<dbReference type="PANTHER" id="PTHR42715">
    <property type="entry name" value="BETA-GLUCOSIDASE"/>
    <property type="match status" value="1"/>
</dbReference>
<accession>A0A1Y2B4K3</accession>
<dbReference type="InterPro" id="IPR019800">
    <property type="entry name" value="Glyco_hydro_3_AS"/>
</dbReference>
<comment type="similarity">
    <text evidence="2 7">Belongs to the glycosyl hydrolase 3 family.</text>
</comment>
<dbReference type="OrthoDB" id="47059at2759"/>
<gene>
    <name evidence="9" type="ORF">BCR39DRAFT_530965</name>
</gene>
<keyword evidence="7" id="KW-0624">Polysaccharide degradation</keyword>
<dbReference type="InterPro" id="IPR001764">
    <property type="entry name" value="Glyco_hydro_3_N"/>
</dbReference>
<evidence type="ECO:0000313" key="9">
    <source>
        <dbReference type="EMBL" id="ORY29772.1"/>
    </source>
</evidence>
<dbReference type="UniPathway" id="UPA00696"/>
<dbReference type="Gene3D" id="3.40.50.1700">
    <property type="entry name" value="Glycoside hydrolase family 3 C-terminal domain"/>
    <property type="match status" value="1"/>
</dbReference>
<keyword evidence="10" id="KW-1185">Reference proteome</keyword>
<dbReference type="Pfam" id="PF14310">
    <property type="entry name" value="Fn3-like"/>
    <property type="match status" value="1"/>
</dbReference>
<dbReference type="STRING" id="71784.A0A1Y2B4K3"/>
<dbReference type="Pfam" id="PF01915">
    <property type="entry name" value="Glyco_hydro_3_C"/>
    <property type="match status" value="1"/>
</dbReference>
<dbReference type="InParanoid" id="A0A1Y2B4K3"/>
<evidence type="ECO:0000256" key="4">
    <source>
        <dbReference type="ARBA" id="ARBA00022801"/>
    </source>
</evidence>
<sequence>MPAAVKTNDQMDRSFLTASIPELVKKMSTAEKVSLFAGKDWWNTVPVPRLNIPSVKVTDGPNGARGDSFYHMCPASALPNATCIGATFSSELAGLGGALLADEAKARNATCLLAPTINIQRSPLGGRAFESFSEDPTHSGLVAAAYVNGLQAKGVSATIKHFVANDQEHERMGEDSIVSPRPLRDIYLRPFQIAQKLAKPWAYMTSYNKLNGTHCSENEWLLQNVLRKEWEHDGLIMSDWYGTYSVSESINAGLDLEMPGGAKWHEASLVTHLISSHKIDPRTVDRNATEILKWVQKLAKANEALVYAAPSKEKTRTQHQAADAKLLRRIGGEGIVLLKNEQSVLPISGSLKVAVIGPNAKAKVLTGGGSAQLRSAWSVTPWEGLEANKPSGVELSYSVGAMTSKFLPILGSEFTDANGKQGFDLRHYPIVDGNQAAAPAHVEQWDTSDMMMADFHLPELGDEFFTELLAEFKPTETSEWEFGLCVTGQAWLWVDDKLIVDNSKNQVRGSSFFGNGTEEVKGTLKVEAGKTYKLRLLHDARRAPGEDGEVTPFHINGIRLGAFPKLDPDQAIADAVALAGKVDVPVIVAGLNADWESEGYDRPDLSLPLRTNELISRVAAANPRTVVVLQCGSAVSMPWIDSVSSVVYAWYLGNECGNAIADVVYGRINPSGRLPLTFPRSERDIPAMTNYKSARTKIYYEEGIWVGYKHYNARSISPLFPFGHGLSFTTFEYSDLKITKPPKKGSKPDEWKLGVSVKVTNTGTIAGSHSVHFYTCPPPETSTSLKHPEQSLQAFDKVKDLKPGKSATVEVVLDKYAVSHWDEHYNTFRAELGEWSVKIGVDAQTMYGDAKFTIDEELEWTGL</sequence>
<dbReference type="InterPro" id="IPR017853">
    <property type="entry name" value="GH"/>
</dbReference>
<dbReference type="SMART" id="SM01217">
    <property type="entry name" value="Fn3_like"/>
    <property type="match status" value="1"/>
</dbReference>
<dbReference type="Proteomes" id="UP000193986">
    <property type="component" value="Unassembled WGS sequence"/>
</dbReference>
<dbReference type="InterPro" id="IPR011658">
    <property type="entry name" value="PA14_dom"/>
</dbReference>
<dbReference type="Pfam" id="PF07691">
    <property type="entry name" value="PA14"/>
    <property type="match status" value="1"/>
</dbReference>
<evidence type="ECO:0000256" key="2">
    <source>
        <dbReference type="ARBA" id="ARBA00005336"/>
    </source>
</evidence>
<dbReference type="GO" id="GO:0030245">
    <property type="term" value="P:cellulose catabolic process"/>
    <property type="evidence" value="ECO:0007669"/>
    <property type="project" value="UniProtKB-UniPathway"/>
</dbReference>
<dbReference type="InterPro" id="IPR002772">
    <property type="entry name" value="Glyco_hydro_3_C"/>
</dbReference>
<dbReference type="InterPro" id="IPR036881">
    <property type="entry name" value="Glyco_hydro_3_C_sf"/>
</dbReference>
<comment type="caution">
    <text evidence="9">The sequence shown here is derived from an EMBL/GenBank/DDBJ whole genome shotgun (WGS) entry which is preliminary data.</text>
</comment>
<dbReference type="InterPro" id="IPR026891">
    <property type="entry name" value="Fn3-like"/>
</dbReference>
<dbReference type="Gene3D" id="2.60.40.10">
    <property type="entry name" value="Immunoglobulins"/>
    <property type="match status" value="1"/>
</dbReference>
<feature type="domain" description="PA14" evidence="8">
    <location>
        <begin position="418"/>
        <end position="576"/>
    </location>
</feature>
<dbReference type="InterPro" id="IPR037524">
    <property type="entry name" value="PA14/GLEYA"/>
</dbReference>
<dbReference type="SMART" id="SM00758">
    <property type="entry name" value="PA14"/>
    <property type="match status" value="1"/>
</dbReference>
<dbReference type="InterPro" id="IPR050288">
    <property type="entry name" value="Cellulose_deg_GH3"/>
</dbReference>
<evidence type="ECO:0000256" key="5">
    <source>
        <dbReference type="ARBA" id="ARBA00023277"/>
    </source>
</evidence>
<dbReference type="PANTHER" id="PTHR42715:SF10">
    <property type="entry name" value="BETA-GLUCOSIDASE"/>
    <property type="match status" value="1"/>
</dbReference>
<dbReference type="SUPFAM" id="SSF51445">
    <property type="entry name" value="(Trans)glycosidases"/>
    <property type="match status" value="1"/>
</dbReference>
<evidence type="ECO:0000256" key="3">
    <source>
        <dbReference type="ARBA" id="ARBA00012744"/>
    </source>
</evidence>
<evidence type="ECO:0000259" key="8">
    <source>
        <dbReference type="PROSITE" id="PS51820"/>
    </source>
</evidence>
<reference evidence="9 10" key="1">
    <citation type="submission" date="2016-07" db="EMBL/GenBank/DDBJ databases">
        <title>Pervasive Adenine N6-methylation of Active Genes in Fungi.</title>
        <authorList>
            <consortium name="DOE Joint Genome Institute"/>
            <person name="Mondo S.J."/>
            <person name="Dannebaum R.O."/>
            <person name="Kuo R.C."/>
            <person name="Labutti K."/>
            <person name="Haridas S."/>
            <person name="Kuo A."/>
            <person name="Salamov A."/>
            <person name="Ahrendt S.R."/>
            <person name="Lipzen A."/>
            <person name="Sullivan W."/>
            <person name="Andreopoulos W.B."/>
            <person name="Clum A."/>
            <person name="Lindquist E."/>
            <person name="Daum C."/>
            <person name="Ramamoorthy G.K."/>
            <person name="Gryganskyi A."/>
            <person name="Culley D."/>
            <person name="Magnuson J.K."/>
            <person name="James T.Y."/>
            <person name="O'Malley M.A."/>
            <person name="Stajich J.E."/>
            <person name="Spatafora J.W."/>
            <person name="Visel A."/>
            <person name="Grigoriev I.V."/>
        </authorList>
    </citation>
    <scope>NUCLEOTIDE SEQUENCE [LARGE SCALE GENOMIC DNA]</scope>
    <source>
        <strain evidence="9 10">68-887.2</strain>
    </source>
</reference>
<comment type="catalytic activity">
    <reaction evidence="1 7">
        <text>Hydrolysis of terminal, non-reducing beta-D-glucosyl residues with release of beta-D-glucose.</text>
        <dbReference type="EC" id="3.2.1.21"/>
    </reaction>
</comment>
<evidence type="ECO:0000256" key="6">
    <source>
        <dbReference type="ARBA" id="ARBA00023295"/>
    </source>
</evidence>
<comment type="pathway">
    <text evidence="7">Glycan metabolism; cellulose degradation.</text>
</comment>
<evidence type="ECO:0000256" key="1">
    <source>
        <dbReference type="ARBA" id="ARBA00000448"/>
    </source>
</evidence>
<evidence type="ECO:0000313" key="10">
    <source>
        <dbReference type="Proteomes" id="UP000193986"/>
    </source>
</evidence>
<dbReference type="SUPFAM" id="SSF52279">
    <property type="entry name" value="Beta-D-glucan exohydrolase, C-terminal domain"/>
    <property type="match status" value="1"/>
</dbReference>
<dbReference type="InterPro" id="IPR013783">
    <property type="entry name" value="Ig-like_fold"/>
</dbReference>
<dbReference type="GO" id="GO:0008422">
    <property type="term" value="F:beta-glucosidase activity"/>
    <property type="evidence" value="ECO:0007669"/>
    <property type="project" value="UniProtKB-EC"/>
</dbReference>
<keyword evidence="6 7" id="KW-0326">Glycosidase</keyword>
<dbReference type="EMBL" id="MCFC01000023">
    <property type="protein sequence ID" value="ORY29772.1"/>
    <property type="molecule type" value="Genomic_DNA"/>
</dbReference>
<dbReference type="Gene3D" id="3.20.20.300">
    <property type="entry name" value="Glycoside hydrolase, family 3, N-terminal domain"/>
    <property type="match status" value="1"/>
</dbReference>